<dbReference type="GO" id="GO:0004722">
    <property type="term" value="F:protein serine/threonine phosphatase activity"/>
    <property type="evidence" value="ECO:0007669"/>
    <property type="project" value="UniProtKB-EC"/>
</dbReference>
<dbReference type="OrthoDB" id="1736698at2759"/>
<comment type="caution">
    <text evidence="5">The sequence shown here is derived from an EMBL/GenBank/DDBJ whole genome shotgun (WGS) entry which is preliminary data.</text>
</comment>
<dbReference type="EMBL" id="JAGGNH010000001">
    <property type="protein sequence ID" value="KAJ0984920.1"/>
    <property type="molecule type" value="Genomic_DNA"/>
</dbReference>
<dbReference type="EC" id="3.1.3.16" evidence="1"/>
<sequence length="100" mass="10753">MSAVVYSDQDKTTLITHTVVALNSQGSGTTTTFVIIDGWVVTVASIGDFLCILESAEGSVHFLSAHHRLEVNEDEVKHVITSGVRVRRLNTVGGAERLST</sequence>
<evidence type="ECO:0000313" key="5">
    <source>
        <dbReference type="EMBL" id="KAJ0984920.1"/>
    </source>
</evidence>
<dbReference type="AlphaFoldDB" id="A0A9D5D3T5"/>
<comment type="catalytic activity">
    <reaction evidence="2">
        <text>O-phospho-L-seryl-[protein] + H2O = L-seryl-[protein] + phosphate</text>
        <dbReference type="Rhea" id="RHEA:20629"/>
        <dbReference type="Rhea" id="RHEA-COMP:9863"/>
        <dbReference type="Rhea" id="RHEA-COMP:11604"/>
        <dbReference type="ChEBI" id="CHEBI:15377"/>
        <dbReference type="ChEBI" id="CHEBI:29999"/>
        <dbReference type="ChEBI" id="CHEBI:43474"/>
        <dbReference type="ChEBI" id="CHEBI:83421"/>
        <dbReference type="EC" id="3.1.3.16"/>
    </reaction>
</comment>
<dbReference type="Pfam" id="PF00481">
    <property type="entry name" value="PP2C"/>
    <property type="match status" value="1"/>
</dbReference>
<dbReference type="Gene3D" id="3.60.40.10">
    <property type="entry name" value="PPM-type phosphatase domain"/>
    <property type="match status" value="1"/>
</dbReference>
<evidence type="ECO:0000256" key="3">
    <source>
        <dbReference type="ARBA" id="ARBA00048336"/>
    </source>
</evidence>
<evidence type="ECO:0000256" key="1">
    <source>
        <dbReference type="ARBA" id="ARBA00013081"/>
    </source>
</evidence>
<evidence type="ECO:0000313" key="6">
    <source>
        <dbReference type="Proteomes" id="UP001085076"/>
    </source>
</evidence>
<protein>
    <recommendedName>
        <fullName evidence="1">protein-serine/threonine phosphatase</fullName>
        <ecNumber evidence="1">3.1.3.16</ecNumber>
    </recommendedName>
</protein>
<evidence type="ECO:0000256" key="2">
    <source>
        <dbReference type="ARBA" id="ARBA00047761"/>
    </source>
</evidence>
<reference evidence="5" key="1">
    <citation type="submission" date="2021-03" db="EMBL/GenBank/DDBJ databases">
        <authorList>
            <person name="Li Z."/>
            <person name="Yang C."/>
        </authorList>
    </citation>
    <scope>NUCLEOTIDE SEQUENCE</scope>
    <source>
        <strain evidence="5">Dzin_1.0</strain>
        <tissue evidence="5">Leaf</tissue>
    </source>
</reference>
<comment type="catalytic activity">
    <reaction evidence="3">
        <text>O-phospho-L-threonyl-[protein] + H2O = L-threonyl-[protein] + phosphate</text>
        <dbReference type="Rhea" id="RHEA:47004"/>
        <dbReference type="Rhea" id="RHEA-COMP:11060"/>
        <dbReference type="Rhea" id="RHEA-COMP:11605"/>
        <dbReference type="ChEBI" id="CHEBI:15377"/>
        <dbReference type="ChEBI" id="CHEBI:30013"/>
        <dbReference type="ChEBI" id="CHEBI:43474"/>
        <dbReference type="ChEBI" id="CHEBI:61977"/>
        <dbReference type="EC" id="3.1.3.16"/>
    </reaction>
</comment>
<evidence type="ECO:0000259" key="4">
    <source>
        <dbReference type="Pfam" id="PF00481"/>
    </source>
</evidence>
<dbReference type="Proteomes" id="UP001085076">
    <property type="component" value="Miscellaneous, Linkage group lg01"/>
</dbReference>
<accession>A0A9D5D3T5</accession>
<dbReference type="SUPFAM" id="SSF81606">
    <property type="entry name" value="PP2C-like"/>
    <property type="match status" value="1"/>
</dbReference>
<organism evidence="5 6">
    <name type="scientific">Dioscorea zingiberensis</name>
    <dbReference type="NCBI Taxonomy" id="325984"/>
    <lineage>
        <taxon>Eukaryota</taxon>
        <taxon>Viridiplantae</taxon>
        <taxon>Streptophyta</taxon>
        <taxon>Embryophyta</taxon>
        <taxon>Tracheophyta</taxon>
        <taxon>Spermatophyta</taxon>
        <taxon>Magnoliopsida</taxon>
        <taxon>Liliopsida</taxon>
        <taxon>Dioscoreales</taxon>
        <taxon>Dioscoreaceae</taxon>
        <taxon>Dioscorea</taxon>
    </lineage>
</organism>
<keyword evidence="6" id="KW-1185">Reference proteome</keyword>
<reference evidence="5" key="2">
    <citation type="journal article" date="2022" name="Hortic Res">
        <title>The genome of Dioscorea zingiberensis sheds light on the biosynthesis, origin and evolution of the medicinally important diosgenin saponins.</title>
        <authorList>
            <person name="Li Y."/>
            <person name="Tan C."/>
            <person name="Li Z."/>
            <person name="Guo J."/>
            <person name="Li S."/>
            <person name="Chen X."/>
            <person name="Wang C."/>
            <person name="Dai X."/>
            <person name="Yang H."/>
            <person name="Song W."/>
            <person name="Hou L."/>
            <person name="Xu J."/>
            <person name="Tong Z."/>
            <person name="Xu A."/>
            <person name="Yuan X."/>
            <person name="Wang W."/>
            <person name="Yang Q."/>
            <person name="Chen L."/>
            <person name="Sun Z."/>
            <person name="Wang K."/>
            <person name="Pan B."/>
            <person name="Chen J."/>
            <person name="Bao Y."/>
            <person name="Liu F."/>
            <person name="Qi X."/>
            <person name="Gang D.R."/>
            <person name="Wen J."/>
            <person name="Li J."/>
        </authorList>
    </citation>
    <scope>NUCLEOTIDE SEQUENCE</scope>
    <source>
        <strain evidence="5">Dzin_1.0</strain>
    </source>
</reference>
<gene>
    <name evidence="5" type="ORF">J5N97_003276</name>
</gene>
<dbReference type="InterPro" id="IPR001932">
    <property type="entry name" value="PPM-type_phosphatase-like_dom"/>
</dbReference>
<feature type="domain" description="PPM-type phosphatase" evidence="4">
    <location>
        <begin position="23"/>
        <end position="92"/>
    </location>
</feature>
<dbReference type="InterPro" id="IPR036457">
    <property type="entry name" value="PPM-type-like_dom_sf"/>
</dbReference>
<proteinExistence type="predicted"/>
<name>A0A9D5D3T5_9LILI</name>